<proteinExistence type="predicted"/>
<keyword evidence="1" id="KW-0472">Membrane</keyword>
<dbReference type="SMART" id="SM00710">
    <property type="entry name" value="PbH1"/>
    <property type="match status" value="8"/>
</dbReference>
<dbReference type="Gene3D" id="2.160.20.10">
    <property type="entry name" value="Single-stranded right-handed beta-helix, Pectin lyase-like"/>
    <property type="match status" value="2"/>
</dbReference>
<reference evidence="3" key="1">
    <citation type="journal article" date="2015" name="Nature">
        <title>Complex archaea that bridge the gap between prokaryotes and eukaryotes.</title>
        <authorList>
            <person name="Spang A."/>
            <person name="Saw J.H."/>
            <person name="Jorgensen S.L."/>
            <person name="Zaremba-Niedzwiedzka K."/>
            <person name="Martijn J."/>
            <person name="Lind A.E."/>
            <person name="van Eijk R."/>
            <person name="Schleper C."/>
            <person name="Guy L."/>
            <person name="Ettema T.J."/>
        </authorList>
    </citation>
    <scope>NUCLEOTIDE SEQUENCE</scope>
</reference>
<feature type="transmembrane region" description="Helical" evidence="1">
    <location>
        <begin position="9"/>
        <end position="29"/>
    </location>
</feature>
<feature type="transmembrane region" description="Helical" evidence="1">
    <location>
        <begin position="755"/>
        <end position="773"/>
    </location>
</feature>
<dbReference type="NCBIfam" id="TIGR03804">
    <property type="entry name" value="para_beta_helix"/>
    <property type="match status" value="3"/>
</dbReference>
<dbReference type="InterPro" id="IPR007742">
    <property type="entry name" value="NosD_dom"/>
</dbReference>
<feature type="domain" description="Periplasmic copper-binding protein NosD beta helix" evidence="2">
    <location>
        <begin position="203"/>
        <end position="348"/>
    </location>
</feature>
<comment type="caution">
    <text evidence="3">The sequence shown here is derived from an EMBL/GenBank/DDBJ whole genome shotgun (WGS) entry which is preliminary data.</text>
</comment>
<sequence length="787" mass="86975">MKTPVSKTYLILLIITLQVFSFTLNLTFIGSKKQNNSSKDIITKLGIGGFWNLTGTPISIDDNNPSYNWAITAATNDWIDGSGTFNNPYIIENVTINGQSTGSCIEIQNSEVFFEIRNNTLYNSEDWVGAAGINLINVKNALIVDNNLSNNLGQGIILSTSQNSSVIGNEIINNGKRGIAIFSSDNNTIKDNEVNLNGGNGDNLDSGIYLTNSDSNIVKNNIVKDNTYSGIVLRESCSSNLILGNFINNSEHGVFSEWNNNDYNKILTNNITYNDYGIYFKPSLSDHNTISGNIISNNDIYGILLDDADQNTIYMNNLINNTINGYDGGISNQWDSGSIGNYWDNYGGFDTNDDGIGDTAHDVLPGGGSVDNYPIWEDGDDVSPNIIINSPNVDEIFGFDAPEFNITVIDQSLNTTWYTFDGGIANFTFTGFIGFINQTAWDSQVSNIITLRFYANDSAGNLGFKDINITKDTVFPKIIINSPAPNQLCGTSAPYFSLLIIELNILEKRYSLNGRPNITFTAETQISQSEWNSVGNGTVLIVFSIIDEAGNSNSSEIFLKKDMYIPQVIIISPIENDIFENIAPSFTVDIKDRNLDKMWYTLNFETQEVPFTSNNTIGQGLWDALPDGAVTVTFFANDTAGNINFISVNVIKDTLLPEILILSPNLNDVFGTNSPVFELSINESNIEFTWYTIDGGMTNHTFTGTDGTIDQDAWNEALEGQVTITFYTQDIVGNIVNETVIVIKRIRTEPSIPGYNLYLLFGFVFIGLIVTLNRKLKLKNKKKREKI</sequence>
<dbReference type="InterPro" id="IPR022441">
    <property type="entry name" value="Para_beta_helix_rpt-2"/>
</dbReference>
<keyword evidence="1" id="KW-1133">Transmembrane helix</keyword>
<evidence type="ECO:0000313" key="3">
    <source>
        <dbReference type="EMBL" id="KKN26763.1"/>
    </source>
</evidence>
<protein>
    <recommendedName>
        <fullName evidence="2">Periplasmic copper-binding protein NosD beta helix domain-containing protein</fullName>
    </recommendedName>
</protein>
<dbReference type="InterPro" id="IPR011050">
    <property type="entry name" value="Pectin_lyase_fold/virulence"/>
</dbReference>
<dbReference type="InterPro" id="IPR012334">
    <property type="entry name" value="Pectin_lyas_fold"/>
</dbReference>
<accession>A0A0F9SBM0</accession>
<organism evidence="3">
    <name type="scientific">marine sediment metagenome</name>
    <dbReference type="NCBI Taxonomy" id="412755"/>
    <lineage>
        <taxon>unclassified sequences</taxon>
        <taxon>metagenomes</taxon>
        <taxon>ecological metagenomes</taxon>
    </lineage>
</organism>
<dbReference type="AlphaFoldDB" id="A0A0F9SBM0"/>
<name>A0A0F9SBM0_9ZZZZ</name>
<feature type="domain" description="Periplasmic copper-binding protein NosD beta helix" evidence="2">
    <location>
        <begin position="86"/>
        <end position="198"/>
    </location>
</feature>
<dbReference type="EMBL" id="LAZR01002696">
    <property type="protein sequence ID" value="KKN26763.1"/>
    <property type="molecule type" value="Genomic_DNA"/>
</dbReference>
<dbReference type="Pfam" id="PF05048">
    <property type="entry name" value="NosD"/>
    <property type="match status" value="2"/>
</dbReference>
<dbReference type="InterPro" id="IPR006626">
    <property type="entry name" value="PbH1"/>
</dbReference>
<evidence type="ECO:0000256" key="1">
    <source>
        <dbReference type="SAM" id="Phobius"/>
    </source>
</evidence>
<evidence type="ECO:0000259" key="2">
    <source>
        <dbReference type="Pfam" id="PF05048"/>
    </source>
</evidence>
<gene>
    <name evidence="3" type="ORF">LCGC14_0871450</name>
</gene>
<keyword evidence="1" id="KW-0812">Transmembrane</keyword>
<dbReference type="SUPFAM" id="SSF51126">
    <property type="entry name" value="Pectin lyase-like"/>
    <property type="match status" value="1"/>
</dbReference>